<dbReference type="InterPro" id="IPR019289">
    <property type="entry name" value="Phage_tail_E/E"/>
</dbReference>
<comment type="caution">
    <text evidence="1">The sequence shown here is derived from an EMBL/GenBank/DDBJ whole genome shotgun (WGS) entry which is preliminary data.</text>
</comment>
<sequence>MPASVTIEFDVTVTIDGKEYNNITLREPLVKDSIEAADATNSPAAQEAYLIGILSGQGAAFIGKLPIKQYQKIINEFSVFFSSLQIAATDSAAP</sequence>
<proteinExistence type="predicted"/>
<reference evidence="1" key="1">
    <citation type="submission" date="2022-08" db="EMBL/GenBank/DDBJ databases">
        <authorList>
            <person name="Dzunkova M."/>
            <person name="La Clair J."/>
            <person name="Tyml T."/>
            <person name="Doud D."/>
            <person name="Schulz F."/>
            <person name="Piquer S."/>
            <person name="Porcel Sanchis D."/>
            <person name="Osborn A."/>
            <person name="Robinson D."/>
            <person name="Louie K.B."/>
            <person name="Bowen B.P."/>
            <person name="Bowers R."/>
            <person name="Lee J."/>
            <person name="Arnau Llombart V."/>
            <person name="Diaz Villanueva W."/>
            <person name="Gosliner T."/>
            <person name="Northen T."/>
            <person name="Cheng J.-F."/>
            <person name="Burkart M.D."/>
            <person name="Woyke T."/>
        </authorList>
    </citation>
    <scope>NUCLEOTIDE SEQUENCE</scope>
    <source>
        <strain evidence="1">Df01</strain>
    </source>
</reference>
<dbReference type="Pfam" id="PF10109">
    <property type="entry name" value="Phage_TAC_7"/>
    <property type="match status" value="1"/>
</dbReference>
<dbReference type="EMBL" id="JANQAO010000003">
    <property type="protein sequence ID" value="MDM5147664.1"/>
    <property type="molecule type" value="Genomic_DNA"/>
</dbReference>
<evidence type="ECO:0000313" key="2">
    <source>
        <dbReference type="EMBL" id="MDM5147668.1"/>
    </source>
</evidence>
<organism evidence="1 3">
    <name type="scientific">Candidatus Doriopsillibacter californiensis</name>
    <dbReference type="NCBI Taxonomy" id="2970740"/>
    <lineage>
        <taxon>Bacteria</taxon>
        <taxon>Pseudomonadati</taxon>
        <taxon>Pseudomonadota</taxon>
        <taxon>Gammaproteobacteria</taxon>
        <taxon>Candidatus Tethybacterales</taxon>
        <taxon>Candidatus Persebacteraceae</taxon>
        <taxon>Candidatus Doriopsillibacter</taxon>
    </lineage>
</organism>
<protein>
    <submittedName>
        <fullName evidence="1">Phage tail assembly protein</fullName>
    </submittedName>
</protein>
<name>A0ABT7QLT2_9GAMM</name>
<dbReference type="EMBL" id="JANQAO010000003">
    <property type="protein sequence ID" value="MDM5147668.1"/>
    <property type="molecule type" value="Genomic_DNA"/>
</dbReference>
<dbReference type="Proteomes" id="UP001168167">
    <property type="component" value="Unassembled WGS sequence"/>
</dbReference>
<keyword evidence="3" id="KW-1185">Reference proteome</keyword>
<gene>
    <name evidence="1" type="ORF">NQX30_04675</name>
    <name evidence="2" type="ORF">NQX30_04695</name>
</gene>
<reference evidence="1" key="2">
    <citation type="journal article" date="2023" name="Microbiome">
        <title>Synthase-selected sorting approach identifies a beta-lactone synthase in a nudibranch symbiotic bacterium.</title>
        <authorList>
            <person name="Dzunkova M."/>
            <person name="La Clair J.J."/>
            <person name="Tyml T."/>
            <person name="Doud D."/>
            <person name="Schulz F."/>
            <person name="Piquer-Esteban S."/>
            <person name="Porcel Sanchis D."/>
            <person name="Osborn A."/>
            <person name="Robinson D."/>
            <person name="Louie K.B."/>
            <person name="Bowen B.P."/>
            <person name="Bowers R.M."/>
            <person name="Lee J."/>
            <person name="Arnau V."/>
            <person name="Diaz-Villanueva W."/>
            <person name="Stepanauskas R."/>
            <person name="Gosliner T."/>
            <person name="Date S.V."/>
            <person name="Northen T.R."/>
            <person name="Cheng J.F."/>
            <person name="Burkart M.D."/>
            <person name="Woyke T."/>
        </authorList>
    </citation>
    <scope>NUCLEOTIDE SEQUENCE</scope>
    <source>
        <strain evidence="1">Df01</strain>
    </source>
</reference>
<evidence type="ECO:0000313" key="3">
    <source>
        <dbReference type="Proteomes" id="UP001168167"/>
    </source>
</evidence>
<evidence type="ECO:0000313" key="1">
    <source>
        <dbReference type="EMBL" id="MDM5147664.1"/>
    </source>
</evidence>
<accession>A0ABT7QLT2</accession>